<dbReference type="AlphaFoldDB" id="A0A1G2Q2I8"/>
<name>A0A1G2Q2I8_9BACT</name>
<reference evidence="1 2" key="1">
    <citation type="journal article" date="2016" name="Nat. Commun.">
        <title>Thousands of microbial genomes shed light on interconnected biogeochemical processes in an aquifer system.</title>
        <authorList>
            <person name="Anantharaman K."/>
            <person name="Brown C.T."/>
            <person name="Hug L.A."/>
            <person name="Sharon I."/>
            <person name="Castelle C.J."/>
            <person name="Probst A.J."/>
            <person name="Thomas B.C."/>
            <person name="Singh A."/>
            <person name="Wilkins M.J."/>
            <person name="Karaoz U."/>
            <person name="Brodie E.L."/>
            <person name="Williams K.H."/>
            <person name="Hubbard S.S."/>
            <person name="Banfield J.F."/>
        </authorList>
    </citation>
    <scope>NUCLEOTIDE SEQUENCE [LARGE SCALE GENOMIC DNA]</scope>
</reference>
<evidence type="ECO:0000313" key="2">
    <source>
        <dbReference type="Proteomes" id="UP000178936"/>
    </source>
</evidence>
<gene>
    <name evidence="1" type="ORF">A2226_02005</name>
</gene>
<accession>A0A1G2Q2I8</accession>
<evidence type="ECO:0000313" key="1">
    <source>
        <dbReference type="EMBL" id="OHA54796.1"/>
    </source>
</evidence>
<dbReference type="Proteomes" id="UP000178936">
    <property type="component" value="Unassembled WGS sequence"/>
</dbReference>
<organism evidence="1 2">
    <name type="scientific">Candidatus Veblenbacteria bacterium RIFOXYA2_FULL_43_9</name>
    <dbReference type="NCBI Taxonomy" id="1802425"/>
    <lineage>
        <taxon>Bacteria</taxon>
        <taxon>Candidatus Vebleniibacteriota</taxon>
    </lineage>
</organism>
<protein>
    <recommendedName>
        <fullName evidence="3">Type 4 fimbrial biogenesis protein PilX N-terminal domain-containing protein</fullName>
    </recommendedName>
</protein>
<comment type="caution">
    <text evidence="1">The sequence shown here is derived from an EMBL/GenBank/DDBJ whole genome shotgun (WGS) entry which is preliminary data.</text>
</comment>
<sequence length="273" mass="30011">MIMRDTRGISLLLSLFVLSAILVTALSAGTLIVRELKITGAGVRGVQAFYVAESGLEDALYEFRQKGNTNLDVSQNNPETISNGAWWRSYTKTVGSEGIILTLLENQTFEVPLFDPDNTTDQADSITLTWDTDSASCPGGQYTWLEVVQSFWTLEAGNYVPRSERRLCSSSESSGCTEPITNSVTDKFPYLRVRALFNDACSLNLKAFNDTLTFDMPAQLQVKATGQVGDSQQALSITVPINAPQFGVFDYTIFSEQQICKEKDASSTFCDVP</sequence>
<proteinExistence type="predicted"/>
<dbReference type="EMBL" id="MHTB01000036">
    <property type="protein sequence ID" value="OHA54796.1"/>
    <property type="molecule type" value="Genomic_DNA"/>
</dbReference>
<evidence type="ECO:0008006" key="3">
    <source>
        <dbReference type="Google" id="ProtNLM"/>
    </source>
</evidence>